<evidence type="ECO:0000313" key="2">
    <source>
        <dbReference type="EMBL" id="SPT54599.1"/>
    </source>
</evidence>
<feature type="compositionally biased region" description="Basic and acidic residues" evidence="1">
    <location>
        <begin position="77"/>
        <end position="86"/>
    </location>
</feature>
<dbReference type="Proteomes" id="UP000250192">
    <property type="component" value="Unassembled WGS sequence"/>
</dbReference>
<name>A0A2X0TYK8_9ACTO</name>
<feature type="compositionally biased region" description="Basic and acidic residues" evidence="1">
    <location>
        <begin position="94"/>
        <end position="103"/>
    </location>
</feature>
<feature type="compositionally biased region" description="Pro residues" evidence="1">
    <location>
        <begin position="124"/>
        <end position="135"/>
    </location>
</feature>
<proteinExistence type="predicted"/>
<protein>
    <submittedName>
        <fullName evidence="2">Uncharacterized protein</fullName>
    </submittedName>
</protein>
<accession>A0A2X0TYK8</accession>
<evidence type="ECO:0000313" key="3">
    <source>
        <dbReference type="Proteomes" id="UP000250192"/>
    </source>
</evidence>
<evidence type="ECO:0000256" key="1">
    <source>
        <dbReference type="SAM" id="MobiDB-lite"/>
    </source>
</evidence>
<dbReference type="EMBL" id="UAPR01000001">
    <property type="protein sequence ID" value="SPT54599.1"/>
    <property type="molecule type" value="Genomic_DNA"/>
</dbReference>
<feature type="region of interest" description="Disordered" evidence="1">
    <location>
        <begin position="1"/>
        <end position="25"/>
    </location>
</feature>
<organism evidence="2 3">
    <name type="scientific">Schaalia odontolytica</name>
    <dbReference type="NCBI Taxonomy" id="1660"/>
    <lineage>
        <taxon>Bacteria</taxon>
        <taxon>Bacillati</taxon>
        <taxon>Actinomycetota</taxon>
        <taxon>Actinomycetes</taxon>
        <taxon>Actinomycetales</taxon>
        <taxon>Actinomycetaceae</taxon>
        <taxon>Schaalia</taxon>
    </lineage>
</organism>
<feature type="region of interest" description="Disordered" evidence="1">
    <location>
        <begin position="69"/>
        <end position="142"/>
    </location>
</feature>
<sequence length="196" mass="21815">MGVGGPRGRIRHRRGRGSLSIRSCSHPVAHPGLPCASSVFHSVTSQPAHRPRRERTSCHPWLLCTPVAASTTRPHRQTSERREARPPARRPRRELRSARRLEARPGPAGLAPPTSRAATHPWPCRHPPAPQPPPARRTDAHPIGQQWGFCSIRNSLPACRRRVGVLMVPFPHGMSAGRDRQRSRSSGQPRKPRFPT</sequence>
<keyword evidence="3" id="KW-1185">Reference proteome</keyword>
<dbReference type="AlphaFoldDB" id="A0A2X0TYK8"/>
<feature type="region of interest" description="Disordered" evidence="1">
    <location>
        <begin position="172"/>
        <end position="196"/>
    </location>
</feature>
<gene>
    <name evidence="2" type="ORF">NCTC9935_00140</name>
</gene>
<reference evidence="2 3" key="1">
    <citation type="submission" date="2018-06" db="EMBL/GenBank/DDBJ databases">
        <authorList>
            <consortium name="Pathogen Informatics"/>
            <person name="Doyle S."/>
        </authorList>
    </citation>
    <scope>NUCLEOTIDE SEQUENCE [LARGE SCALE GENOMIC DNA]</scope>
    <source>
        <strain evidence="2 3">NCTC9935</strain>
    </source>
</reference>